<reference evidence="9" key="1">
    <citation type="submission" date="2022-10" db="EMBL/GenBank/DDBJ databases">
        <title>Algoriphagus sp. a novel bacteria isolate from halophytes salicornia europaea.</title>
        <authorList>
            <person name="Peng Y."/>
            <person name="Jiang L."/>
            <person name="Lee J."/>
        </authorList>
    </citation>
    <scope>NUCLEOTIDE SEQUENCE</scope>
    <source>
        <strain evidence="9">TR-M5</strain>
    </source>
</reference>
<evidence type="ECO:0000256" key="3">
    <source>
        <dbReference type="ARBA" id="ARBA00022679"/>
    </source>
</evidence>
<name>A0ABY6MFR5_9BACT</name>
<dbReference type="Proteomes" id="UP001163156">
    <property type="component" value="Chromosome"/>
</dbReference>
<dbReference type="GO" id="GO:0016301">
    <property type="term" value="F:kinase activity"/>
    <property type="evidence" value="ECO:0007669"/>
    <property type="project" value="UniProtKB-KW"/>
</dbReference>
<feature type="transmembrane region" description="Helical" evidence="7">
    <location>
        <begin position="164"/>
        <end position="183"/>
    </location>
</feature>
<evidence type="ECO:0000313" key="10">
    <source>
        <dbReference type="Proteomes" id="UP001163156"/>
    </source>
</evidence>
<accession>A0ABY6MFR5</accession>
<dbReference type="CDD" id="cd00075">
    <property type="entry name" value="HATPase"/>
    <property type="match status" value="1"/>
</dbReference>
<dbReference type="InterPro" id="IPR005467">
    <property type="entry name" value="His_kinase_dom"/>
</dbReference>
<sequence>MRLTKGIQVSEENVSDLEYIQKKISIVFALLTFFLLLVLGISDIFLEMSPVIIFAKLLFSIPFLVSYFLISKYGKVQLSLDILLTLGYVVIMLNFLYNDGYNGPTLYSFFLMLVASTLLIKGWRKVFWFVLPFACYMTLFYGQVQGWVPVSSSYESELNMFFDHFVTLMWMGGFIFLGINFFVQSYKNQNEVLHQLKAKQEQMLDELNTLSSEKSRLIAILSHDMRNPISMLHTTLGLMEKDAFEPGEAERILSNLKKQSYQLNNILNNTLSWVMSELEDRPQEILEISPVNLTNEMKNTMEVQAAEKSQKISFSWKGEDQKIRLEVNEIRIILKNLIDNAIKFSPLEATVELSLDIDSERIQWSVCNPGVQIPPEQQQKLFEFRARTSYGTKREKGAGIGLPLCKRIADKINGELYYDGSRDGMNCFFITKKRS</sequence>
<dbReference type="Gene3D" id="3.30.565.10">
    <property type="entry name" value="Histidine kinase-like ATPase, C-terminal domain"/>
    <property type="match status" value="1"/>
</dbReference>
<keyword evidence="10" id="KW-1185">Reference proteome</keyword>
<dbReference type="SUPFAM" id="SSF47384">
    <property type="entry name" value="Homodimeric domain of signal transducing histidine kinase"/>
    <property type="match status" value="1"/>
</dbReference>
<evidence type="ECO:0000256" key="2">
    <source>
        <dbReference type="ARBA" id="ARBA00012438"/>
    </source>
</evidence>
<dbReference type="PANTHER" id="PTHR43711">
    <property type="entry name" value="TWO-COMPONENT HISTIDINE KINASE"/>
    <property type="match status" value="1"/>
</dbReference>
<keyword evidence="4 9" id="KW-0418">Kinase</keyword>
<dbReference type="EC" id="2.7.13.3" evidence="2"/>
<protein>
    <recommendedName>
        <fullName evidence="2">histidine kinase</fullName>
        <ecNumber evidence="2">2.7.13.3</ecNumber>
    </recommendedName>
</protein>
<dbReference type="InterPro" id="IPR036097">
    <property type="entry name" value="HisK_dim/P_sf"/>
</dbReference>
<dbReference type="InterPro" id="IPR050736">
    <property type="entry name" value="Sensor_HK_Regulatory"/>
</dbReference>
<keyword evidence="7" id="KW-0472">Membrane</keyword>
<feature type="transmembrane region" description="Helical" evidence="7">
    <location>
        <begin position="78"/>
        <end position="97"/>
    </location>
</feature>
<dbReference type="InterPro" id="IPR003661">
    <property type="entry name" value="HisK_dim/P_dom"/>
</dbReference>
<dbReference type="Pfam" id="PF02518">
    <property type="entry name" value="HATPase_c"/>
    <property type="match status" value="1"/>
</dbReference>
<keyword evidence="7" id="KW-0812">Transmembrane</keyword>
<evidence type="ECO:0000313" key="9">
    <source>
        <dbReference type="EMBL" id="UZD22655.1"/>
    </source>
</evidence>
<organism evidence="9 10">
    <name type="scientific">Algoriphagus halophytocola</name>
    <dbReference type="NCBI Taxonomy" id="2991499"/>
    <lineage>
        <taxon>Bacteria</taxon>
        <taxon>Pseudomonadati</taxon>
        <taxon>Bacteroidota</taxon>
        <taxon>Cytophagia</taxon>
        <taxon>Cytophagales</taxon>
        <taxon>Cyclobacteriaceae</taxon>
        <taxon>Algoriphagus</taxon>
    </lineage>
</organism>
<evidence type="ECO:0000256" key="1">
    <source>
        <dbReference type="ARBA" id="ARBA00000085"/>
    </source>
</evidence>
<evidence type="ECO:0000256" key="4">
    <source>
        <dbReference type="ARBA" id="ARBA00022777"/>
    </source>
</evidence>
<evidence type="ECO:0000256" key="6">
    <source>
        <dbReference type="SAM" id="Coils"/>
    </source>
</evidence>
<feature type="transmembrane region" description="Helical" evidence="7">
    <location>
        <begin position="51"/>
        <end position="71"/>
    </location>
</feature>
<dbReference type="InterPro" id="IPR003594">
    <property type="entry name" value="HATPase_dom"/>
</dbReference>
<keyword evidence="6" id="KW-0175">Coiled coil</keyword>
<dbReference type="InterPro" id="IPR036890">
    <property type="entry name" value="HATPase_C_sf"/>
</dbReference>
<keyword evidence="3" id="KW-0808">Transferase</keyword>
<gene>
    <name evidence="9" type="ORF">OM944_18640</name>
</gene>
<dbReference type="SUPFAM" id="SSF55874">
    <property type="entry name" value="ATPase domain of HSP90 chaperone/DNA topoisomerase II/histidine kinase"/>
    <property type="match status" value="1"/>
</dbReference>
<dbReference type="EMBL" id="CP110226">
    <property type="protein sequence ID" value="UZD22655.1"/>
    <property type="molecule type" value="Genomic_DNA"/>
</dbReference>
<keyword evidence="7" id="KW-1133">Transmembrane helix</keyword>
<feature type="transmembrane region" description="Helical" evidence="7">
    <location>
        <begin position="127"/>
        <end position="144"/>
    </location>
</feature>
<evidence type="ECO:0000256" key="5">
    <source>
        <dbReference type="ARBA" id="ARBA00023012"/>
    </source>
</evidence>
<evidence type="ECO:0000256" key="7">
    <source>
        <dbReference type="SAM" id="Phobius"/>
    </source>
</evidence>
<dbReference type="SMART" id="SM00388">
    <property type="entry name" value="HisKA"/>
    <property type="match status" value="1"/>
</dbReference>
<feature type="coiled-coil region" evidence="6">
    <location>
        <begin position="186"/>
        <end position="213"/>
    </location>
</feature>
<feature type="transmembrane region" description="Helical" evidence="7">
    <location>
        <begin position="24"/>
        <end position="45"/>
    </location>
</feature>
<comment type="catalytic activity">
    <reaction evidence="1">
        <text>ATP + protein L-histidine = ADP + protein N-phospho-L-histidine.</text>
        <dbReference type="EC" id="2.7.13.3"/>
    </reaction>
</comment>
<evidence type="ECO:0000259" key="8">
    <source>
        <dbReference type="PROSITE" id="PS50109"/>
    </source>
</evidence>
<feature type="domain" description="Histidine kinase" evidence="8">
    <location>
        <begin position="220"/>
        <end position="435"/>
    </location>
</feature>
<feature type="transmembrane region" description="Helical" evidence="7">
    <location>
        <begin position="103"/>
        <end position="120"/>
    </location>
</feature>
<keyword evidence="5" id="KW-0902">Two-component regulatory system</keyword>
<dbReference type="SMART" id="SM00387">
    <property type="entry name" value="HATPase_c"/>
    <property type="match status" value="1"/>
</dbReference>
<dbReference type="Pfam" id="PF00512">
    <property type="entry name" value="HisKA"/>
    <property type="match status" value="1"/>
</dbReference>
<dbReference type="PROSITE" id="PS50109">
    <property type="entry name" value="HIS_KIN"/>
    <property type="match status" value="1"/>
</dbReference>
<dbReference type="Gene3D" id="1.10.287.130">
    <property type="match status" value="1"/>
</dbReference>
<dbReference type="RefSeq" id="WP_264809176.1">
    <property type="nucleotide sequence ID" value="NZ_CP110226.1"/>
</dbReference>
<dbReference type="PANTHER" id="PTHR43711:SF28">
    <property type="entry name" value="SENSOR HISTIDINE KINASE YXDK"/>
    <property type="match status" value="1"/>
</dbReference>
<proteinExistence type="predicted"/>
<dbReference type="CDD" id="cd00082">
    <property type="entry name" value="HisKA"/>
    <property type="match status" value="1"/>
</dbReference>